<name>A0A0F8VG14_9ZZZZ</name>
<sequence>TLDSHLNHVSIARSLVGRNPFAKSAIINLTIYCGAHVQSFTYGLTYGSKSPTPLVVIPAVGDLVEDTADPTRSKWFRVITRHFVFVLGVISVTLFTEPT</sequence>
<evidence type="ECO:0000313" key="1">
    <source>
        <dbReference type="EMBL" id="KKK43388.1"/>
    </source>
</evidence>
<gene>
    <name evidence="1" type="ORF">LCGC14_3168530</name>
</gene>
<feature type="non-terminal residue" evidence="1">
    <location>
        <position position="1"/>
    </location>
</feature>
<proteinExistence type="predicted"/>
<accession>A0A0F8VG14</accession>
<dbReference type="AlphaFoldDB" id="A0A0F8VG14"/>
<reference evidence="1" key="1">
    <citation type="journal article" date="2015" name="Nature">
        <title>Complex archaea that bridge the gap between prokaryotes and eukaryotes.</title>
        <authorList>
            <person name="Spang A."/>
            <person name="Saw J.H."/>
            <person name="Jorgensen S.L."/>
            <person name="Zaremba-Niedzwiedzka K."/>
            <person name="Martijn J."/>
            <person name="Lind A.E."/>
            <person name="van Eijk R."/>
            <person name="Schleper C."/>
            <person name="Guy L."/>
            <person name="Ettema T.J."/>
        </authorList>
    </citation>
    <scope>NUCLEOTIDE SEQUENCE</scope>
</reference>
<protein>
    <submittedName>
        <fullName evidence="1">Uncharacterized protein</fullName>
    </submittedName>
</protein>
<organism evidence="1">
    <name type="scientific">marine sediment metagenome</name>
    <dbReference type="NCBI Taxonomy" id="412755"/>
    <lineage>
        <taxon>unclassified sequences</taxon>
        <taxon>metagenomes</taxon>
        <taxon>ecological metagenomes</taxon>
    </lineage>
</organism>
<comment type="caution">
    <text evidence="1">The sequence shown here is derived from an EMBL/GenBank/DDBJ whole genome shotgun (WGS) entry which is preliminary data.</text>
</comment>
<dbReference type="EMBL" id="LAZR01070254">
    <property type="protein sequence ID" value="KKK43388.1"/>
    <property type="molecule type" value="Genomic_DNA"/>
</dbReference>